<evidence type="ECO:0000313" key="13">
    <source>
        <dbReference type="Proteomes" id="UP001055439"/>
    </source>
</evidence>
<evidence type="ECO:0000256" key="7">
    <source>
        <dbReference type="ARBA" id="ARBA00022737"/>
    </source>
</evidence>
<evidence type="ECO:0000256" key="3">
    <source>
        <dbReference type="ARBA" id="ARBA00022448"/>
    </source>
</evidence>
<comment type="subcellular location">
    <subcellularLocation>
        <location evidence="1">Cell membrane</location>
        <topology evidence="1">Multi-pass membrane protein</topology>
    </subcellularLocation>
</comment>
<evidence type="ECO:0000256" key="6">
    <source>
        <dbReference type="ARBA" id="ARBA00022692"/>
    </source>
</evidence>
<feature type="region of interest" description="Disordered" evidence="10">
    <location>
        <begin position="256"/>
        <end position="277"/>
    </location>
</feature>
<keyword evidence="8 11" id="KW-1133">Transmembrane helix</keyword>
<feature type="transmembrane region" description="Helical" evidence="11">
    <location>
        <begin position="150"/>
        <end position="170"/>
    </location>
</feature>
<dbReference type="Gene3D" id="1.20.1280.290">
    <property type="match status" value="2"/>
</dbReference>
<dbReference type="PANTHER" id="PTHR10791:SF37">
    <property type="entry name" value="OS09G0508250 PROTEIN"/>
    <property type="match status" value="1"/>
</dbReference>
<dbReference type="Pfam" id="PF03083">
    <property type="entry name" value="MtN3_slv"/>
    <property type="match status" value="2"/>
</dbReference>
<dbReference type="InterPro" id="IPR004316">
    <property type="entry name" value="SWEET_rpt"/>
</dbReference>
<dbReference type="OrthoDB" id="409725at2759"/>
<evidence type="ECO:0000256" key="11">
    <source>
        <dbReference type="SAM" id="Phobius"/>
    </source>
</evidence>
<keyword evidence="7" id="KW-0677">Repeat</keyword>
<dbReference type="PANTHER" id="PTHR10791">
    <property type="entry name" value="RAG1-ACTIVATING PROTEIN 1"/>
    <property type="match status" value="1"/>
</dbReference>
<dbReference type="FunFam" id="1.20.1280.290:FF:000003">
    <property type="entry name" value="Bidirectional sugar transporter SWEET"/>
    <property type="match status" value="1"/>
</dbReference>
<feature type="transmembrane region" description="Helical" evidence="11">
    <location>
        <begin position="122"/>
        <end position="144"/>
    </location>
</feature>
<proteinExistence type="inferred from homology"/>
<keyword evidence="13" id="KW-1185">Reference proteome</keyword>
<keyword evidence="3" id="KW-0813">Transport</keyword>
<dbReference type="AlphaFoldDB" id="A0A9E7JR37"/>
<comment type="similarity">
    <text evidence="2">Belongs to the SWEET sugar transporter family.</text>
</comment>
<protein>
    <submittedName>
        <fullName evidence="12">Bidirectional sugar transporter</fullName>
    </submittedName>
</protein>
<sequence length="348" mass="38020">MLRDGNLQGTSSRSWFIWRQCKHQLHPVFSACLHLISPHGVACHPSPTICKIYQNKSAEGYSSLSYNLSLFSCLIWVYYAHLKPNSVLLISINAIGCLILTSYITIYLVFATRKDRIFTLQVFVALNLVTFIGILFLTLLLFSGTNRLTVLGWICVGFSISVYAAPMSTIRRVVRTRSVEFMPVNVLVCLTLSAAVWLGYGVFTKDAFISIPCLLGLVFGIGQIVVYVIYKRKGNAAEPAEPEHIVEVAEPAPAQAAEAQVAAEGSDHEDGEGGVQEPAAAAEHITKIAEHVAQIAEHIVKLAEITPMSPTQEERKAAAEEGESSAVEPVVPENVINIPAPEMNGRDE</sequence>
<dbReference type="EMBL" id="CP097504">
    <property type="protein sequence ID" value="URD89641.1"/>
    <property type="molecule type" value="Genomic_DNA"/>
</dbReference>
<name>A0A9E7JR37_9LILI</name>
<dbReference type="GO" id="GO:0051119">
    <property type="term" value="F:sugar transmembrane transporter activity"/>
    <property type="evidence" value="ECO:0007669"/>
    <property type="project" value="InterPro"/>
</dbReference>
<accession>A0A9E7JR37</accession>
<evidence type="ECO:0000256" key="1">
    <source>
        <dbReference type="ARBA" id="ARBA00004651"/>
    </source>
</evidence>
<feature type="transmembrane region" description="Helical" evidence="11">
    <location>
        <begin position="182"/>
        <end position="203"/>
    </location>
</feature>
<feature type="transmembrane region" description="Helical" evidence="11">
    <location>
        <begin position="87"/>
        <end position="110"/>
    </location>
</feature>
<feature type="transmembrane region" description="Helical" evidence="11">
    <location>
        <begin position="209"/>
        <end position="230"/>
    </location>
</feature>
<keyword evidence="5 12" id="KW-0762">Sugar transport</keyword>
<evidence type="ECO:0000256" key="2">
    <source>
        <dbReference type="ARBA" id="ARBA00007809"/>
    </source>
</evidence>
<evidence type="ECO:0000256" key="4">
    <source>
        <dbReference type="ARBA" id="ARBA00022475"/>
    </source>
</evidence>
<reference evidence="12" key="1">
    <citation type="submission" date="2022-05" db="EMBL/GenBank/DDBJ databases">
        <title>The Musa troglodytarum L. genome provides insights into the mechanism of non-climacteric behaviour and enrichment of carotenoids.</title>
        <authorList>
            <person name="Wang J."/>
        </authorList>
    </citation>
    <scope>NUCLEOTIDE SEQUENCE</scope>
    <source>
        <tissue evidence="12">Leaf</tissue>
    </source>
</reference>
<gene>
    <name evidence="12" type="ORF">MUK42_26622</name>
</gene>
<keyword evidence="9 11" id="KW-0472">Membrane</keyword>
<keyword evidence="4" id="KW-1003">Cell membrane</keyword>
<feature type="compositionally biased region" description="Low complexity" evidence="10">
    <location>
        <begin position="324"/>
        <end position="335"/>
    </location>
</feature>
<evidence type="ECO:0000256" key="9">
    <source>
        <dbReference type="ARBA" id="ARBA00023136"/>
    </source>
</evidence>
<evidence type="ECO:0000256" key="10">
    <source>
        <dbReference type="SAM" id="MobiDB-lite"/>
    </source>
</evidence>
<feature type="transmembrane region" description="Helical" evidence="11">
    <location>
        <begin position="64"/>
        <end position="81"/>
    </location>
</feature>
<organism evidence="12 13">
    <name type="scientific">Musa troglodytarum</name>
    <name type="common">fe'i banana</name>
    <dbReference type="NCBI Taxonomy" id="320322"/>
    <lineage>
        <taxon>Eukaryota</taxon>
        <taxon>Viridiplantae</taxon>
        <taxon>Streptophyta</taxon>
        <taxon>Embryophyta</taxon>
        <taxon>Tracheophyta</taxon>
        <taxon>Spermatophyta</taxon>
        <taxon>Magnoliopsida</taxon>
        <taxon>Liliopsida</taxon>
        <taxon>Zingiberales</taxon>
        <taxon>Musaceae</taxon>
        <taxon>Musa</taxon>
    </lineage>
</organism>
<feature type="region of interest" description="Disordered" evidence="10">
    <location>
        <begin position="306"/>
        <end position="348"/>
    </location>
</feature>
<evidence type="ECO:0000313" key="12">
    <source>
        <dbReference type="EMBL" id="URD89641.1"/>
    </source>
</evidence>
<evidence type="ECO:0000256" key="8">
    <source>
        <dbReference type="ARBA" id="ARBA00022989"/>
    </source>
</evidence>
<dbReference type="Proteomes" id="UP001055439">
    <property type="component" value="Chromosome 2"/>
</dbReference>
<dbReference type="GO" id="GO:0005886">
    <property type="term" value="C:plasma membrane"/>
    <property type="evidence" value="ECO:0007669"/>
    <property type="project" value="UniProtKB-SubCell"/>
</dbReference>
<dbReference type="InterPro" id="IPR047664">
    <property type="entry name" value="SWEET"/>
</dbReference>
<keyword evidence="6 11" id="KW-0812">Transmembrane</keyword>
<evidence type="ECO:0000256" key="5">
    <source>
        <dbReference type="ARBA" id="ARBA00022597"/>
    </source>
</evidence>